<protein>
    <recommendedName>
        <fullName evidence="1">DNA-PKcs N-terminal domain-containing protein</fullName>
    </recommendedName>
</protein>
<dbReference type="Pfam" id="PF20500">
    <property type="entry name" value="DNA-PKcs_N"/>
    <property type="match status" value="1"/>
</dbReference>
<name>A0AAV2IAH6_LYMST</name>
<dbReference type="AlphaFoldDB" id="A0AAV2IAH6"/>
<gene>
    <name evidence="2" type="ORF">GSLYS_00016685001</name>
</gene>
<dbReference type="EMBL" id="CAXITT010000528">
    <property type="protein sequence ID" value="CAL1543151.1"/>
    <property type="molecule type" value="Genomic_DNA"/>
</dbReference>
<feature type="domain" description="DNA-PKcs N-terminal" evidence="1">
    <location>
        <begin position="26"/>
        <end position="141"/>
    </location>
</feature>
<feature type="non-terminal residue" evidence="2">
    <location>
        <position position="1"/>
    </location>
</feature>
<feature type="non-terminal residue" evidence="2">
    <location>
        <position position="143"/>
    </location>
</feature>
<accession>A0AAV2IAH6</accession>
<evidence type="ECO:0000313" key="2">
    <source>
        <dbReference type="EMBL" id="CAL1543151.1"/>
    </source>
</evidence>
<comment type="caution">
    <text evidence="2">The sequence shown here is derived from an EMBL/GenBank/DDBJ whole genome shotgun (WGS) entry which is preliminary data.</text>
</comment>
<dbReference type="InterPro" id="IPR046804">
    <property type="entry name" value="DNA-PKcs_N"/>
</dbReference>
<reference evidence="2 3" key="1">
    <citation type="submission" date="2024-04" db="EMBL/GenBank/DDBJ databases">
        <authorList>
            <consortium name="Genoscope - CEA"/>
            <person name="William W."/>
        </authorList>
    </citation>
    <scope>NUCLEOTIDE SEQUENCE [LARGE SCALE GENOMIC DNA]</scope>
</reference>
<keyword evidence="3" id="KW-1185">Reference proteome</keyword>
<dbReference type="Proteomes" id="UP001497497">
    <property type="component" value="Unassembled WGS sequence"/>
</dbReference>
<sequence>EQIEVLVEDIKQICSQEILEKELDHVCSLLFDKETGINNFLQKIIESTELSNGKASALALLSEFLQKIERKVVPYAIYIKDTCVSVYSLDRTAKVKNSAIPVIIKVLELSAGSSLGQDLNIDKLIQKFFNELTKPPSKLASTG</sequence>
<organism evidence="2 3">
    <name type="scientific">Lymnaea stagnalis</name>
    <name type="common">Great pond snail</name>
    <name type="synonym">Helix stagnalis</name>
    <dbReference type="NCBI Taxonomy" id="6523"/>
    <lineage>
        <taxon>Eukaryota</taxon>
        <taxon>Metazoa</taxon>
        <taxon>Spiralia</taxon>
        <taxon>Lophotrochozoa</taxon>
        <taxon>Mollusca</taxon>
        <taxon>Gastropoda</taxon>
        <taxon>Heterobranchia</taxon>
        <taxon>Euthyneura</taxon>
        <taxon>Panpulmonata</taxon>
        <taxon>Hygrophila</taxon>
        <taxon>Lymnaeoidea</taxon>
        <taxon>Lymnaeidae</taxon>
        <taxon>Lymnaea</taxon>
    </lineage>
</organism>
<proteinExistence type="predicted"/>
<evidence type="ECO:0000313" key="3">
    <source>
        <dbReference type="Proteomes" id="UP001497497"/>
    </source>
</evidence>
<evidence type="ECO:0000259" key="1">
    <source>
        <dbReference type="Pfam" id="PF20500"/>
    </source>
</evidence>